<keyword evidence="6" id="KW-1185">Reference proteome</keyword>
<feature type="chain" id="PRO_5047451059" evidence="4">
    <location>
        <begin position="25"/>
        <end position="453"/>
    </location>
</feature>
<gene>
    <name evidence="5" type="ORF">OCV77_06760</name>
</gene>
<dbReference type="RefSeq" id="WP_262574197.1">
    <property type="nucleotide sequence ID" value="NZ_JAOQKJ010000005.1"/>
</dbReference>
<dbReference type="SUPFAM" id="SSF53850">
    <property type="entry name" value="Periplasmic binding protein-like II"/>
    <property type="match status" value="1"/>
</dbReference>
<organism evidence="5 6">
    <name type="scientific">Suilimivivens aceti</name>
    <dbReference type="NCBI Taxonomy" id="2981774"/>
    <lineage>
        <taxon>Bacteria</taxon>
        <taxon>Bacillati</taxon>
        <taxon>Bacillota</taxon>
        <taxon>Clostridia</taxon>
        <taxon>Lachnospirales</taxon>
        <taxon>Lachnospiraceae</taxon>
        <taxon>Suilimivivens</taxon>
    </lineage>
</organism>
<evidence type="ECO:0000256" key="4">
    <source>
        <dbReference type="SAM" id="SignalP"/>
    </source>
</evidence>
<comment type="caution">
    <text evidence="5">The sequence shown here is derived from an EMBL/GenBank/DDBJ whole genome shotgun (WGS) entry which is preliminary data.</text>
</comment>
<evidence type="ECO:0000256" key="1">
    <source>
        <dbReference type="ARBA" id="ARBA00008520"/>
    </source>
</evidence>
<sequence length="453" mass="49914">MMKKRIASCIMGIMLLSMSIGILGCGKENKVPEEGNDSSVAAEAEEGNDSNVAAEAEEGSAPVELVYWNQWTQEDEIAFLEKYIEEYNNSQDKYHVSFLAIPFEEYTTTKLATAFATNEAPDIFECSPAIINQYLDAGVCEPLDDIITDDIKQDYTEAAFDRVSRDGVIYGIPLDGDLVGLYYNKEILEQNGVTPPTTWDELKTAAAKLNTDDYAGFTFEVDKGDWQCFTFYPFVWMQGGSLFTEEGLANLNSEEVVNALQLWRDLLDSGNCNETPGRSVSDISILTNGETAMQINGSWSVFRADPEKYGVVPLPAATANGNTASVAGGWNVMVNNQNGEEKIAGAKDFISWMWLNKDHVTEFNTKAKFSYCMRESVIEAGKDVYQSSENAIVFSEEVLQTAKPEIALSGEAKEIVATMIQDALYNTSAQEAADNAQESMLQYQKESGAKFSG</sequence>
<protein>
    <submittedName>
        <fullName evidence="5">ABC transporter substrate-binding protein</fullName>
    </submittedName>
</protein>
<evidence type="ECO:0000256" key="3">
    <source>
        <dbReference type="ARBA" id="ARBA00022729"/>
    </source>
</evidence>
<dbReference type="PROSITE" id="PS51257">
    <property type="entry name" value="PROKAR_LIPOPROTEIN"/>
    <property type="match status" value="1"/>
</dbReference>
<evidence type="ECO:0000313" key="6">
    <source>
        <dbReference type="Proteomes" id="UP001652432"/>
    </source>
</evidence>
<dbReference type="EMBL" id="JAOQKJ010000005">
    <property type="protein sequence ID" value="MCU6744196.1"/>
    <property type="molecule type" value="Genomic_DNA"/>
</dbReference>
<evidence type="ECO:0000313" key="5">
    <source>
        <dbReference type="EMBL" id="MCU6744196.1"/>
    </source>
</evidence>
<dbReference type="InterPro" id="IPR006059">
    <property type="entry name" value="SBP"/>
</dbReference>
<evidence type="ECO:0000256" key="2">
    <source>
        <dbReference type="ARBA" id="ARBA00022448"/>
    </source>
</evidence>
<dbReference type="Pfam" id="PF01547">
    <property type="entry name" value="SBP_bac_1"/>
    <property type="match status" value="1"/>
</dbReference>
<dbReference type="Proteomes" id="UP001652432">
    <property type="component" value="Unassembled WGS sequence"/>
</dbReference>
<keyword evidence="3 4" id="KW-0732">Signal</keyword>
<dbReference type="PANTHER" id="PTHR30061:SF50">
    <property type="entry name" value="MALTOSE_MALTODEXTRIN-BINDING PERIPLASMIC PROTEIN"/>
    <property type="match status" value="1"/>
</dbReference>
<dbReference type="CDD" id="cd14748">
    <property type="entry name" value="PBP2_UgpB"/>
    <property type="match status" value="1"/>
</dbReference>
<reference evidence="5 6" key="1">
    <citation type="journal article" date="2021" name="ISME Commun">
        <title>Automated analysis of genomic sequences facilitates high-throughput and comprehensive description of bacteria.</title>
        <authorList>
            <person name="Hitch T.C.A."/>
        </authorList>
    </citation>
    <scope>NUCLEOTIDE SEQUENCE [LARGE SCALE GENOMIC DNA]</scope>
    <source>
        <strain evidence="5 6">Sanger_18</strain>
    </source>
</reference>
<name>A0ABT2T1Q0_9FIRM</name>
<proteinExistence type="inferred from homology"/>
<dbReference type="Gene3D" id="3.40.190.10">
    <property type="entry name" value="Periplasmic binding protein-like II"/>
    <property type="match status" value="1"/>
</dbReference>
<keyword evidence="2" id="KW-0813">Transport</keyword>
<accession>A0ABT2T1Q0</accession>
<feature type="signal peptide" evidence="4">
    <location>
        <begin position="1"/>
        <end position="24"/>
    </location>
</feature>
<dbReference type="PANTHER" id="PTHR30061">
    <property type="entry name" value="MALTOSE-BINDING PERIPLASMIC PROTEIN"/>
    <property type="match status" value="1"/>
</dbReference>
<comment type="similarity">
    <text evidence="1">Belongs to the bacterial solute-binding protein 1 family.</text>
</comment>